<organism evidence="1 2">
    <name type="scientific">Ditylenchus destructor</name>
    <dbReference type="NCBI Taxonomy" id="166010"/>
    <lineage>
        <taxon>Eukaryota</taxon>
        <taxon>Metazoa</taxon>
        <taxon>Ecdysozoa</taxon>
        <taxon>Nematoda</taxon>
        <taxon>Chromadorea</taxon>
        <taxon>Rhabditida</taxon>
        <taxon>Tylenchina</taxon>
        <taxon>Tylenchomorpha</taxon>
        <taxon>Sphaerularioidea</taxon>
        <taxon>Anguinidae</taxon>
        <taxon>Anguininae</taxon>
        <taxon>Ditylenchus</taxon>
    </lineage>
</organism>
<evidence type="ECO:0000313" key="2">
    <source>
        <dbReference type="Proteomes" id="UP001201812"/>
    </source>
</evidence>
<dbReference type="EMBL" id="JAKKPZ010000186">
    <property type="protein sequence ID" value="KAI1699259.1"/>
    <property type="molecule type" value="Genomic_DNA"/>
</dbReference>
<proteinExistence type="predicted"/>
<dbReference type="Gene3D" id="2.40.70.10">
    <property type="entry name" value="Acid Proteases"/>
    <property type="match status" value="2"/>
</dbReference>
<keyword evidence="2" id="KW-1185">Reference proteome</keyword>
<sequence length="1089" mass="124664">MTPSNEKEQNLKIESYNGQAEFDESIPTMVIEIMINDRPVNVLWDLGADFTIAPLRILDLTKSKLIPKSTKFYGIANEPINILGNTRVSVKFSNKTDSLLLFLTADELFPENSHFLLTLGKDWMQTFPKFIIDSQENEIRTETQVYKMLKAPKNEILHSPICPIQGSQRATRGKQRSKLTHIFAINGINVIGCIDTGSPISIVNTNFLKNFREPDMVCCDESFQDIALKVIKIKNYLNVKLRVSKECHDLNLRVSDQVPANQVPAKAMYNMIIGRDWIAKLPPISIDYSEGEYRIGKKRLEWMLSPRMRPTILMLKQADEGKKRPGNPTQMCHNFDTPESNSIMNEYRTWKSDCYFDFMNRSLELEELFNELSTAFEQDSAHSIHNIEICARSSSYERKLVDFLLKLQKLPVGDRNINIKLTFHEELDIRCDIFNSTDGSYSTSETIRIAQQARCALIQYKDTISKLKNCKPILRRNINLIVEQKLDFVYWVYFNENPLEFLKEQAKHLSEYWQPALITEGNTGREYEVMAMTGTNVAHPSVASILSSRIRCFPSDFMFPSCQTTPSTSSAINAPANPSELVKITQNSRPNTNVSHKFLDTLQVIVLKFDFSFCSLELEKIIREVDLSKEGSKPMEIVIKARAQDCERTFVSLIMRLQKVAFDNRKVNVQIIFQEDYGIKCAKYVAERHSYLTKESLDIIRHACASRQIFDNALQRLRDLHSYLKTNIHFELRHKYNYNLSLTFPEIHSKFLSQYARYVCESWVCHEPALMNKEFGHVILAERVIKAQGPKLIGIIESEITDILSRDLSRSHKIIGQVTSSTSGPKRAGLENAPFIVNKKIYEFQQSVMFKNLENLLNATANLEENYIRHSKSVSQRIFGIEKKLAEITSDSRTSLEIISQKIANNFQNFEHKIVNFSTLLSILSLLAKKVAKVELSELKEGISKQDKQALAIELTEILTKLGDFCELEQPNEITGNQSVFNNDVVKAEGNDKSELAKNSESKLENPPSVMMLHTGWALPNIEPFTADGSITFSAFTRNFRDYLDSIGEKLADSEKIGKLKVLLHGFPREQFEFLQDDDKKEFETAITN</sequence>
<dbReference type="InterPro" id="IPR021109">
    <property type="entry name" value="Peptidase_aspartic_dom_sf"/>
</dbReference>
<name>A0AAD4QVT2_9BILA</name>
<accession>A0AAD4QVT2</accession>
<gene>
    <name evidence="1" type="ORF">DdX_17435</name>
</gene>
<dbReference type="SUPFAM" id="SSF50630">
    <property type="entry name" value="Acid proteases"/>
    <property type="match status" value="1"/>
</dbReference>
<dbReference type="AlphaFoldDB" id="A0AAD4QVT2"/>
<protein>
    <submittedName>
        <fullName evidence="1">Uncharacterized protein</fullName>
    </submittedName>
</protein>
<evidence type="ECO:0000313" key="1">
    <source>
        <dbReference type="EMBL" id="KAI1699259.1"/>
    </source>
</evidence>
<dbReference type="Proteomes" id="UP001201812">
    <property type="component" value="Unassembled WGS sequence"/>
</dbReference>
<comment type="caution">
    <text evidence="1">The sequence shown here is derived from an EMBL/GenBank/DDBJ whole genome shotgun (WGS) entry which is preliminary data.</text>
</comment>
<dbReference type="CDD" id="cd00303">
    <property type="entry name" value="retropepsin_like"/>
    <property type="match status" value="1"/>
</dbReference>
<reference evidence="1" key="1">
    <citation type="submission" date="2022-01" db="EMBL/GenBank/DDBJ databases">
        <title>Genome Sequence Resource for Two Populations of Ditylenchus destructor, the Migratory Endoparasitic Phytonematode.</title>
        <authorList>
            <person name="Zhang H."/>
            <person name="Lin R."/>
            <person name="Xie B."/>
        </authorList>
    </citation>
    <scope>NUCLEOTIDE SEQUENCE</scope>
    <source>
        <strain evidence="1">BazhouSP</strain>
    </source>
</reference>